<sequence>MIKESLSRVITIESKDGKLRVTRERTSEGRVQINIWANDSFIMLTDKDLYEQQAYKLAGMIDNIANNKCLLPE</sequence>
<protein>
    <submittedName>
        <fullName evidence="1">Uncharacterized protein</fullName>
    </submittedName>
</protein>
<proteinExistence type="predicted"/>
<dbReference type="EMBL" id="LAZR01022013">
    <property type="protein sequence ID" value="KKL83323.1"/>
    <property type="molecule type" value="Genomic_DNA"/>
</dbReference>
<reference evidence="1" key="1">
    <citation type="journal article" date="2015" name="Nature">
        <title>Complex archaea that bridge the gap between prokaryotes and eukaryotes.</title>
        <authorList>
            <person name="Spang A."/>
            <person name="Saw J.H."/>
            <person name="Jorgensen S.L."/>
            <person name="Zaremba-Niedzwiedzka K."/>
            <person name="Martijn J."/>
            <person name="Lind A.E."/>
            <person name="van Eijk R."/>
            <person name="Schleper C."/>
            <person name="Guy L."/>
            <person name="Ettema T.J."/>
        </authorList>
    </citation>
    <scope>NUCLEOTIDE SEQUENCE</scope>
</reference>
<comment type="caution">
    <text evidence="1">The sequence shown here is derived from an EMBL/GenBank/DDBJ whole genome shotgun (WGS) entry which is preliminary data.</text>
</comment>
<dbReference type="AlphaFoldDB" id="A0A0F9FAT9"/>
<organism evidence="1">
    <name type="scientific">marine sediment metagenome</name>
    <dbReference type="NCBI Taxonomy" id="412755"/>
    <lineage>
        <taxon>unclassified sequences</taxon>
        <taxon>metagenomes</taxon>
        <taxon>ecological metagenomes</taxon>
    </lineage>
</organism>
<gene>
    <name evidence="1" type="ORF">LCGC14_1975930</name>
</gene>
<name>A0A0F9FAT9_9ZZZZ</name>
<evidence type="ECO:0000313" key="1">
    <source>
        <dbReference type="EMBL" id="KKL83323.1"/>
    </source>
</evidence>
<accession>A0A0F9FAT9</accession>